<organism evidence="2 3">
    <name type="scientific">Paenibacillus montanisoli</name>
    <dbReference type="NCBI Taxonomy" id="2081970"/>
    <lineage>
        <taxon>Bacteria</taxon>
        <taxon>Bacillati</taxon>
        <taxon>Bacillota</taxon>
        <taxon>Bacilli</taxon>
        <taxon>Bacillales</taxon>
        <taxon>Paenibacillaceae</taxon>
        <taxon>Paenibacillus</taxon>
    </lineage>
</organism>
<protein>
    <submittedName>
        <fullName evidence="2">Uncharacterized protein</fullName>
    </submittedName>
</protein>
<accession>A0A328TUH2</accession>
<dbReference type="AlphaFoldDB" id="A0A328TUH2"/>
<feature type="transmembrane region" description="Helical" evidence="1">
    <location>
        <begin position="143"/>
        <end position="166"/>
    </location>
</feature>
<feature type="transmembrane region" description="Helical" evidence="1">
    <location>
        <begin position="91"/>
        <end position="108"/>
    </location>
</feature>
<evidence type="ECO:0000256" key="1">
    <source>
        <dbReference type="SAM" id="Phobius"/>
    </source>
</evidence>
<feature type="transmembrane region" description="Helical" evidence="1">
    <location>
        <begin position="20"/>
        <end position="38"/>
    </location>
</feature>
<proteinExistence type="predicted"/>
<name>A0A328TUH2_9BACL</name>
<gene>
    <name evidence="2" type="ORF">DL346_24305</name>
</gene>
<comment type="caution">
    <text evidence="2">The sequence shown here is derived from an EMBL/GenBank/DDBJ whole genome shotgun (WGS) entry which is preliminary data.</text>
</comment>
<reference evidence="2 3" key="1">
    <citation type="submission" date="2018-06" db="EMBL/GenBank/DDBJ databases">
        <title>Paenibacillus montanisoli sp. nov., isolated from mountain area soil.</title>
        <authorList>
            <person name="Wu M."/>
        </authorList>
    </citation>
    <scope>NUCLEOTIDE SEQUENCE [LARGE SCALE GENOMIC DNA]</scope>
    <source>
        <strain evidence="2 3">RA17</strain>
    </source>
</reference>
<keyword evidence="1" id="KW-1133">Transmembrane helix</keyword>
<feature type="transmembrane region" description="Helical" evidence="1">
    <location>
        <begin position="50"/>
        <end position="71"/>
    </location>
</feature>
<keyword evidence="1" id="KW-0812">Transmembrane</keyword>
<dbReference type="EMBL" id="QLUW01000005">
    <property type="protein sequence ID" value="RAP74188.1"/>
    <property type="molecule type" value="Genomic_DNA"/>
</dbReference>
<keyword evidence="1" id="KW-0472">Membrane</keyword>
<keyword evidence="3" id="KW-1185">Reference proteome</keyword>
<dbReference type="Proteomes" id="UP000249260">
    <property type="component" value="Unassembled WGS sequence"/>
</dbReference>
<feature type="transmembrane region" description="Helical" evidence="1">
    <location>
        <begin position="115"/>
        <end position="131"/>
    </location>
</feature>
<evidence type="ECO:0000313" key="3">
    <source>
        <dbReference type="Proteomes" id="UP000249260"/>
    </source>
</evidence>
<evidence type="ECO:0000313" key="2">
    <source>
        <dbReference type="EMBL" id="RAP74188.1"/>
    </source>
</evidence>
<sequence length="177" mass="20870">MEDHEQMIGSTIGPCREYPNMILLFYAIINAAAVVFFVRLKKRLHILEVMMYWFAASYMYQNLSALCYMNFKTLIIPDQLSYELAHFLSRILLYPALIVVFLHVYLGLGSFLAKLLLAVLYIGLLTGLEWMDHWLGVVVHKNWHFWWSLVFWLSTLLVLLGFMTAFRKILFRRNVPK</sequence>